<evidence type="ECO:0000313" key="1">
    <source>
        <dbReference type="EMBL" id="SQH78055.1"/>
    </source>
</evidence>
<reference evidence="2" key="1">
    <citation type="submission" date="2018-06" db="EMBL/GenBank/DDBJ databases">
        <authorList>
            <person name="Cea G.-C."/>
            <person name="William W."/>
        </authorList>
    </citation>
    <scope>NUCLEOTIDE SEQUENCE [LARGE SCALE GENOMIC DNA]</scope>
    <source>
        <strain evidence="2">DB21MT-2</strain>
    </source>
</reference>
<gene>
    <name evidence="1" type="ORF">SHEWBE_4095</name>
</gene>
<dbReference type="Proteomes" id="UP000250123">
    <property type="component" value="Chromosome SHEWBE"/>
</dbReference>
<sequence length="42" mass="4638">MLLKAYPSPVVSLNPDEYTSPSVDSKNRPGIRSTYIENIALT</sequence>
<organism evidence="1 2">
    <name type="scientific">Shewanella benthica</name>
    <dbReference type="NCBI Taxonomy" id="43661"/>
    <lineage>
        <taxon>Bacteria</taxon>
        <taxon>Pseudomonadati</taxon>
        <taxon>Pseudomonadota</taxon>
        <taxon>Gammaproteobacteria</taxon>
        <taxon>Alteromonadales</taxon>
        <taxon>Shewanellaceae</taxon>
        <taxon>Shewanella</taxon>
    </lineage>
</organism>
<name>A0A330M7U3_9GAMM</name>
<dbReference type="AlphaFoldDB" id="A0A330M7U3"/>
<dbReference type="KEGG" id="sbk:SHEWBE_4095"/>
<evidence type="ECO:0000313" key="2">
    <source>
        <dbReference type="Proteomes" id="UP000250123"/>
    </source>
</evidence>
<protein>
    <submittedName>
        <fullName evidence="1">Uncharacterized protein</fullName>
    </submittedName>
</protein>
<proteinExistence type="predicted"/>
<dbReference type="EMBL" id="LS483452">
    <property type="protein sequence ID" value="SQH78055.1"/>
    <property type="molecule type" value="Genomic_DNA"/>
</dbReference>
<accession>A0A330M7U3</accession>